<keyword evidence="5" id="KW-0539">Nucleus</keyword>
<keyword evidence="6" id="KW-1185">Reference proteome</keyword>
<evidence type="ECO:0000256" key="5">
    <source>
        <dbReference type="ARBA" id="ARBA00023242"/>
    </source>
</evidence>
<dbReference type="GeneID" id="106053757"/>
<dbReference type="OMA" id="DVYPFDE"/>
<organism evidence="6 7">
    <name type="scientific">Biomphalaria glabrata</name>
    <name type="common">Bloodfluke planorb</name>
    <name type="synonym">Freshwater snail</name>
    <dbReference type="NCBI Taxonomy" id="6526"/>
    <lineage>
        <taxon>Eukaryota</taxon>
        <taxon>Metazoa</taxon>
        <taxon>Spiralia</taxon>
        <taxon>Lophotrochozoa</taxon>
        <taxon>Mollusca</taxon>
        <taxon>Gastropoda</taxon>
        <taxon>Heterobranchia</taxon>
        <taxon>Euthyneura</taxon>
        <taxon>Panpulmonata</taxon>
        <taxon>Hygrophila</taxon>
        <taxon>Lymnaeoidea</taxon>
        <taxon>Planorbidae</taxon>
        <taxon>Biomphalaria</taxon>
    </lineage>
</organism>
<evidence type="ECO:0000256" key="4">
    <source>
        <dbReference type="ARBA" id="ARBA00023163"/>
    </source>
</evidence>
<protein>
    <submittedName>
        <fullName evidence="7">DNA-directed RNA polymerase I subunit RPA49-like</fullName>
    </submittedName>
</protein>
<comment type="similarity">
    <text evidence="2">Belongs to the eukaryotic RPA49/POLR1E RNA polymerase subunit family.</text>
</comment>
<dbReference type="GO" id="GO:0003677">
    <property type="term" value="F:DNA binding"/>
    <property type="evidence" value="ECO:0007669"/>
    <property type="project" value="InterPro"/>
</dbReference>
<dbReference type="KEGG" id="bgt:106053757"/>
<keyword evidence="4" id="KW-0804">Transcription</keyword>
<dbReference type="GO" id="GO:0005730">
    <property type="term" value="C:nucleolus"/>
    <property type="evidence" value="ECO:0007669"/>
    <property type="project" value="UniProtKB-SubCell"/>
</dbReference>
<evidence type="ECO:0000256" key="2">
    <source>
        <dbReference type="ARBA" id="ARBA00009430"/>
    </source>
</evidence>
<dbReference type="RefSeq" id="XP_013064825.2">
    <property type="nucleotide sequence ID" value="XM_013209371.2"/>
</dbReference>
<evidence type="ECO:0000256" key="3">
    <source>
        <dbReference type="ARBA" id="ARBA00022478"/>
    </source>
</evidence>
<dbReference type="Proteomes" id="UP001165740">
    <property type="component" value="Chromosome 3"/>
</dbReference>
<keyword evidence="3" id="KW-0240">DNA-directed RNA polymerase</keyword>
<dbReference type="OrthoDB" id="532500at2759"/>
<dbReference type="PANTHER" id="PTHR14440">
    <property type="entry name" value="DNA-DIRECTED RNA POLYMERASE I SUBUNIT RPA49"/>
    <property type="match status" value="1"/>
</dbReference>
<comment type="subcellular location">
    <subcellularLocation>
        <location evidence="1">Nucleus</location>
        <location evidence="1">Nucleolus</location>
    </subcellularLocation>
</comment>
<accession>A0A9U8DWP5</accession>
<dbReference type="AlphaFoldDB" id="A0A9U8DWP5"/>
<dbReference type="GO" id="GO:0000428">
    <property type="term" value="C:DNA-directed RNA polymerase complex"/>
    <property type="evidence" value="ECO:0007669"/>
    <property type="project" value="UniProtKB-KW"/>
</dbReference>
<dbReference type="GO" id="GO:0006351">
    <property type="term" value="P:DNA-templated transcription"/>
    <property type="evidence" value="ECO:0007669"/>
    <property type="project" value="InterPro"/>
</dbReference>
<evidence type="ECO:0000313" key="7">
    <source>
        <dbReference type="RefSeq" id="XP_013064825.2"/>
    </source>
</evidence>
<proteinExistence type="inferred from homology"/>
<gene>
    <name evidence="7" type="primary">LOC106053757</name>
</gene>
<evidence type="ECO:0000256" key="1">
    <source>
        <dbReference type="ARBA" id="ARBA00004604"/>
    </source>
</evidence>
<dbReference type="Pfam" id="PF06870">
    <property type="entry name" value="RNA_pol_I_A49"/>
    <property type="match status" value="1"/>
</dbReference>
<sequence>MPTPTFEVVNKNHENQSVKAICFSHGKLKDQEKSNLSIRCYKQANTSVSKASDVEKCIVKAEINSMTYIGKNYGDTDRFSTKTCDYHIAIFNKKSNKVKVIPAHLIQLEPWLEDKSSKDEVDTATHSYKQKKDALTREFGSGRSQRAVNKRLKNTMDEEMIAATTKSIVTVSTETTGTTEPVESVKTEISTIPPYDIDAKTPDEVYKIQTIIPPELVPSLTKESENFFNCKQSDVNTWRTEKKYYTTVLNHLDRLSLREDVRTSQCQCLLYLQYLMETFMMKAHQLRTKTPLPKEWPGPVKDQILKVFTLEIKEPNKKPKRCVPSRMKDLLLSYIIVLSLRLSQFTLPLGSLTTDLQLAQKRLSIHATTLGCTLKRSKGQKGGDALIAVLNVPLKFPEIKGKSEKKRIF</sequence>
<evidence type="ECO:0000313" key="6">
    <source>
        <dbReference type="Proteomes" id="UP001165740"/>
    </source>
</evidence>
<dbReference type="InterPro" id="IPR009668">
    <property type="entry name" value="RNA_pol-assoc_fac_A49-like"/>
</dbReference>
<reference evidence="7" key="1">
    <citation type="submission" date="2025-08" db="UniProtKB">
        <authorList>
            <consortium name="RefSeq"/>
        </authorList>
    </citation>
    <scope>IDENTIFICATION</scope>
</reference>
<name>A0A9U8DWP5_BIOGL</name>